<keyword evidence="1" id="KW-1133">Transmembrane helix</keyword>
<keyword evidence="1" id="KW-0812">Transmembrane</keyword>
<gene>
    <name evidence="2" type="ORF">RchiOBHm_Chr7g0227811</name>
</gene>
<keyword evidence="3" id="KW-1185">Reference proteome</keyword>
<reference evidence="2 3" key="1">
    <citation type="journal article" date="2018" name="Nat. Genet.">
        <title>The Rosa genome provides new insights in the design of modern roses.</title>
        <authorList>
            <person name="Bendahmane M."/>
        </authorList>
    </citation>
    <scope>NUCLEOTIDE SEQUENCE [LARGE SCALE GENOMIC DNA]</scope>
    <source>
        <strain evidence="3">cv. Old Blush</strain>
    </source>
</reference>
<comment type="caution">
    <text evidence="2">The sequence shown here is derived from an EMBL/GenBank/DDBJ whole genome shotgun (WGS) entry which is preliminary data.</text>
</comment>
<keyword evidence="1" id="KW-0472">Membrane</keyword>
<dbReference type="Proteomes" id="UP000238479">
    <property type="component" value="Chromosome 7"/>
</dbReference>
<sequence>MFWIVLCKGDSQLVFLPLVFAVGFVFHCYSAMWYESEFFLHNSVLLASLSIFVGE</sequence>
<evidence type="ECO:0000256" key="1">
    <source>
        <dbReference type="SAM" id="Phobius"/>
    </source>
</evidence>
<protein>
    <submittedName>
        <fullName evidence="2">Uncharacterized protein</fullName>
    </submittedName>
</protein>
<dbReference type="Gramene" id="PRQ20405">
    <property type="protein sequence ID" value="PRQ20405"/>
    <property type="gene ID" value="RchiOBHm_Chr7g0227811"/>
</dbReference>
<feature type="transmembrane region" description="Helical" evidence="1">
    <location>
        <begin position="12"/>
        <end position="32"/>
    </location>
</feature>
<organism evidence="2 3">
    <name type="scientific">Rosa chinensis</name>
    <name type="common">China rose</name>
    <dbReference type="NCBI Taxonomy" id="74649"/>
    <lineage>
        <taxon>Eukaryota</taxon>
        <taxon>Viridiplantae</taxon>
        <taxon>Streptophyta</taxon>
        <taxon>Embryophyta</taxon>
        <taxon>Tracheophyta</taxon>
        <taxon>Spermatophyta</taxon>
        <taxon>Magnoliopsida</taxon>
        <taxon>eudicotyledons</taxon>
        <taxon>Gunneridae</taxon>
        <taxon>Pentapetalae</taxon>
        <taxon>rosids</taxon>
        <taxon>fabids</taxon>
        <taxon>Rosales</taxon>
        <taxon>Rosaceae</taxon>
        <taxon>Rosoideae</taxon>
        <taxon>Rosoideae incertae sedis</taxon>
        <taxon>Rosa</taxon>
    </lineage>
</organism>
<name>A0A2P6PEQ4_ROSCH</name>
<dbReference type="AlphaFoldDB" id="A0A2P6PEQ4"/>
<accession>A0A2P6PEQ4</accession>
<dbReference type="EMBL" id="PDCK01000045">
    <property type="protein sequence ID" value="PRQ20405.1"/>
    <property type="molecule type" value="Genomic_DNA"/>
</dbReference>
<evidence type="ECO:0000313" key="2">
    <source>
        <dbReference type="EMBL" id="PRQ20405.1"/>
    </source>
</evidence>
<proteinExistence type="predicted"/>
<evidence type="ECO:0000313" key="3">
    <source>
        <dbReference type="Proteomes" id="UP000238479"/>
    </source>
</evidence>